<dbReference type="OrthoDB" id="269227at2759"/>
<evidence type="ECO:0000256" key="5">
    <source>
        <dbReference type="PIRSR" id="PIRSR000137-1"/>
    </source>
</evidence>
<organism evidence="10 11">
    <name type="scientific">Armillaria gallica</name>
    <name type="common">Bulbous honey fungus</name>
    <name type="synonym">Armillaria bulbosa</name>
    <dbReference type="NCBI Taxonomy" id="47427"/>
    <lineage>
        <taxon>Eukaryota</taxon>
        <taxon>Fungi</taxon>
        <taxon>Dikarya</taxon>
        <taxon>Basidiomycota</taxon>
        <taxon>Agaricomycotina</taxon>
        <taxon>Agaricomycetes</taxon>
        <taxon>Agaricomycetidae</taxon>
        <taxon>Agaricales</taxon>
        <taxon>Marasmiineae</taxon>
        <taxon>Physalacriaceae</taxon>
        <taxon>Armillaria</taxon>
    </lineage>
</organism>
<feature type="region of interest" description="Disordered" evidence="7">
    <location>
        <begin position="220"/>
        <end position="241"/>
    </location>
</feature>
<dbReference type="Proteomes" id="UP000217790">
    <property type="component" value="Unassembled WGS sequence"/>
</dbReference>
<feature type="compositionally biased region" description="Polar residues" evidence="7">
    <location>
        <begin position="229"/>
        <end position="241"/>
    </location>
</feature>
<comment type="similarity">
    <text evidence="2">Belongs to the GMC oxidoreductase family.</text>
</comment>
<accession>A0A2H3CVE1</accession>
<protein>
    <submittedName>
        <fullName evidence="10">GMC oxidoreductase</fullName>
    </submittedName>
</protein>
<dbReference type="OMA" id="CAVIVAM"/>
<dbReference type="InterPro" id="IPR036188">
    <property type="entry name" value="FAD/NAD-bd_sf"/>
</dbReference>
<dbReference type="InterPro" id="IPR012132">
    <property type="entry name" value="GMC_OxRdtase"/>
</dbReference>
<dbReference type="SUPFAM" id="SSF54373">
    <property type="entry name" value="FAD-linked reductases, C-terminal domain"/>
    <property type="match status" value="1"/>
</dbReference>
<feature type="transmembrane region" description="Helical" evidence="8">
    <location>
        <begin position="124"/>
        <end position="147"/>
    </location>
</feature>
<dbReference type="InterPro" id="IPR000172">
    <property type="entry name" value="GMC_OxRdtase_N"/>
</dbReference>
<evidence type="ECO:0000256" key="6">
    <source>
        <dbReference type="PIRSR" id="PIRSR000137-2"/>
    </source>
</evidence>
<feature type="active site" description="Proton acceptor" evidence="5">
    <location>
        <position position="602"/>
    </location>
</feature>
<feature type="binding site" evidence="6">
    <location>
        <position position="119"/>
    </location>
    <ligand>
        <name>FAD</name>
        <dbReference type="ChEBI" id="CHEBI:57692"/>
    </ligand>
</feature>
<keyword evidence="11" id="KW-1185">Reference proteome</keyword>
<dbReference type="Gene3D" id="3.50.50.60">
    <property type="entry name" value="FAD/NAD(P)-binding domain"/>
    <property type="match status" value="1"/>
</dbReference>
<evidence type="ECO:0000256" key="1">
    <source>
        <dbReference type="ARBA" id="ARBA00001974"/>
    </source>
</evidence>
<evidence type="ECO:0000313" key="10">
    <source>
        <dbReference type="EMBL" id="PBK85414.1"/>
    </source>
</evidence>
<keyword evidence="3" id="KW-0285">Flavoprotein</keyword>
<feature type="domain" description="Glucose-methanol-choline oxidoreductase N-terminal" evidence="9">
    <location>
        <begin position="307"/>
        <end position="321"/>
    </location>
</feature>
<dbReference type="EMBL" id="KZ293691">
    <property type="protein sequence ID" value="PBK85414.1"/>
    <property type="molecule type" value="Genomic_DNA"/>
</dbReference>
<keyword evidence="8" id="KW-1133">Transmembrane helix</keyword>
<dbReference type="STRING" id="47427.A0A2H3CVE1"/>
<evidence type="ECO:0000256" key="7">
    <source>
        <dbReference type="SAM" id="MobiDB-lite"/>
    </source>
</evidence>
<reference evidence="11" key="1">
    <citation type="journal article" date="2017" name="Nat. Ecol. Evol.">
        <title>Genome expansion and lineage-specific genetic innovations in the forest pathogenic fungi Armillaria.</title>
        <authorList>
            <person name="Sipos G."/>
            <person name="Prasanna A.N."/>
            <person name="Walter M.C."/>
            <person name="O'Connor E."/>
            <person name="Balint B."/>
            <person name="Krizsan K."/>
            <person name="Kiss B."/>
            <person name="Hess J."/>
            <person name="Varga T."/>
            <person name="Slot J."/>
            <person name="Riley R."/>
            <person name="Boka B."/>
            <person name="Rigling D."/>
            <person name="Barry K."/>
            <person name="Lee J."/>
            <person name="Mihaltcheva S."/>
            <person name="LaButti K."/>
            <person name="Lipzen A."/>
            <person name="Waldron R."/>
            <person name="Moloney N.M."/>
            <person name="Sperisen C."/>
            <person name="Kredics L."/>
            <person name="Vagvoelgyi C."/>
            <person name="Patrignani A."/>
            <person name="Fitzpatrick D."/>
            <person name="Nagy I."/>
            <person name="Doyle S."/>
            <person name="Anderson J.B."/>
            <person name="Grigoriev I.V."/>
            <person name="Gueldener U."/>
            <person name="Muensterkoetter M."/>
            <person name="Nagy L.G."/>
        </authorList>
    </citation>
    <scope>NUCLEOTIDE SEQUENCE [LARGE SCALE GENOMIC DNA]</scope>
    <source>
        <strain evidence="11">Ar21-2</strain>
    </source>
</reference>
<dbReference type="AlphaFoldDB" id="A0A2H3CVE1"/>
<dbReference type="Gene3D" id="3.30.560.10">
    <property type="entry name" value="Glucose Oxidase, domain 3"/>
    <property type="match status" value="1"/>
</dbReference>
<feature type="active site" description="Proton donor" evidence="5">
    <location>
        <position position="559"/>
    </location>
</feature>
<dbReference type="GO" id="GO:0050660">
    <property type="term" value="F:flavin adenine dinucleotide binding"/>
    <property type="evidence" value="ECO:0007669"/>
    <property type="project" value="InterPro"/>
</dbReference>
<evidence type="ECO:0000259" key="9">
    <source>
        <dbReference type="PROSITE" id="PS00624"/>
    </source>
</evidence>
<evidence type="ECO:0000256" key="2">
    <source>
        <dbReference type="ARBA" id="ARBA00010790"/>
    </source>
</evidence>
<sequence length="622" mass="67069">MGGSHSKNPTTDLASIASQIDQSRPDPDGHKKWSSYDYVVVGGGTAGCVLASRLSEDPNVTVCLIEAGKTHEAEFMTSIPLAFSKLFKTGVDWDYETTPQTALGGRPIYWPRGKILGGTRSVRLFILYLRLVSSIFLVQLTASYIIAAQGWSYKDLFPYFRKAENFNPDQRYPDVKITDHGVTGPWQTGPQHYPPAPIHKVLVETCKTLNIPFISDTSSESGTLGSTEFVSNTDKTGKRSSSATAYLSPSVLARPNLTVITQAMVEKVLFDASVADMPRAIGVELSNSPGGPYFRVRATREVVLCAGAVGTPQILMLSGVGPRDSLEKLDISVIKHHPAVGQHLLDHPSCGTVLFRTKASNNLTWDYVGAPLAGAWALVKWLFTGKGPMAGVSFPGGAFVRSDDPSLPFNTDAPVRDNTSGPNSPDLEIIWMPLLVLEGGTKRPPKGVTGVSMGAMVMRPLSEGSISLKSASIWDKPLIDPNYLANENDMNVLVRGLRLILRMAHTEPFCSNIEWTKSDGSIPWLYPGNADPEVISCVLYISDEALRAWISENGMATWHPVSSARMGKDIANSVVDANLKVHGINGLRVVDASVFPNQVSGHPCAVVIAVAEKAADVIKAAS</sequence>
<gene>
    <name evidence="10" type="ORF">ARMGADRAFT_942120</name>
</gene>
<evidence type="ECO:0000313" key="11">
    <source>
        <dbReference type="Proteomes" id="UP000217790"/>
    </source>
</evidence>
<keyword evidence="8" id="KW-0812">Transmembrane</keyword>
<dbReference type="Pfam" id="PF00732">
    <property type="entry name" value="GMC_oxred_N"/>
    <property type="match status" value="1"/>
</dbReference>
<evidence type="ECO:0000256" key="3">
    <source>
        <dbReference type="ARBA" id="ARBA00022630"/>
    </source>
</evidence>
<feature type="binding site" evidence="6">
    <location>
        <begin position="558"/>
        <end position="559"/>
    </location>
    <ligand>
        <name>FAD</name>
        <dbReference type="ChEBI" id="CHEBI:57692"/>
    </ligand>
</feature>
<dbReference type="InterPro" id="IPR007867">
    <property type="entry name" value="GMC_OxRtase_C"/>
</dbReference>
<keyword evidence="8" id="KW-0472">Membrane</keyword>
<dbReference type="InParanoid" id="A0A2H3CVE1"/>
<dbReference type="Pfam" id="PF05199">
    <property type="entry name" value="GMC_oxred_C"/>
    <property type="match status" value="1"/>
</dbReference>
<name>A0A2H3CVE1_ARMGA</name>
<evidence type="ECO:0000256" key="4">
    <source>
        <dbReference type="ARBA" id="ARBA00022827"/>
    </source>
</evidence>
<dbReference type="PANTHER" id="PTHR11552">
    <property type="entry name" value="GLUCOSE-METHANOL-CHOLINE GMC OXIDOREDUCTASE"/>
    <property type="match status" value="1"/>
</dbReference>
<comment type="cofactor">
    <cofactor evidence="1 6">
        <name>FAD</name>
        <dbReference type="ChEBI" id="CHEBI:57692"/>
    </cofactor>
</comment>
<proteinExistence type="inferred from homology"/>
<dbReference type="PIRSF" id="PIRSF000137">
    <property type="entry name" value="Alcohol_oxidase"/>
    <property type="match status" value="1"/>
</dbReference>
<keyword evidence="4 6" id="KW-0274">FAD</keyword>
<dbReference type="PROSITE" id="PS00624">
    <property type="entry name" value="GMC_OXRED_2"/>
    <property type="match status" value="1"/>
</dbReference>
<dbReference type="GO" id="GO:0016614">
    <property type="term" value="F:oxidoreductase activity, acting on CH-OH group of donors"/>
    <property type="evidence" value="ECO:0007669"/>
    <property type="project" value="InterPro"/>
</dbReference>
<dbReference type="PANTHER" id="PTHR11552:SF147">
    <property type="entry name" value="CHOLINE DEHYDROGENASE, MITOCHONDRIAL"/>
    <property type="match status" value="1"/>
</dbReference>
<dbReference type="SUPFAM" id="SSF51905">
    <property type="entry name" value="FAD/NAD(P)-binding domain"/>
    <property type="match status" value="1"/>
</dbReference>
<evidence type="ECO:0000256" key="8">
    <source>
        <dbReference type="SAM" id="Phobius"/>
    </source>
</evidence>
<feature type="binding site" evidence="6">
    <location>
        <position position="265"/>
    </location>
    <ligand>
        <name>FAD</name>
        <dbReference type="ChEBI" id="CHEBI:57692"/>
    </ligand>
</feature>